<proteinExistence type="predicted"/>
<keyword evidence="2" id="KW-0472">Membrane</keyword>
<keyword evidence="4" id="KW-1185">Reference proteome</keyword>
<evidence type="ECO:0000256" key="1">
    <source>
        <dbReference type="SAM" id="MobiDB-lite"/>
    </source>
</evidence>
<dbReference type="AlphaFoldDB" id="A0A372ZN63"/>
<dbReference type="GO" id="GO:0015297">
    <property type="term" value="F:antiporter activity"/>
    <property type="evidence" value="ECO:0007669"/>
    <property type="project" value="InterPro"/>
</dbReference>
<evidence type="ECO:0000313" key="4">
    <source>
        <dbReference type="Proteomes" id="UP000263377"/>
    </source>
</evidence>
<dbReference type="Proteomes" id="UP000263377">
    <property type="component" value="Unassembled WGS sequence"/>
</dbReference>
<comment type="caution">
    <text evidence="3">The sequence shown here is derived from an EMBL/GenBank/DDBJ whole genome shotgun (WGS) entry which is preliminary data.</text>
</comment>
<dbReference type="EMBL" id="QVIG01000001">
    <property type="protein sequence ID" value="RGD56870.1"/>
    <property type="molecule type" value="Genomic_DNA"/>
</dbReference>
<reference evidence="3 4" key="1">
    <citation type="submission" date="2018-08" db="EMBL/GenBank/DDBJ databases">
        <title>Diversity &amp; Physiological Properties of Lignin-Decomposing Actinobacteria from Soil.</title>
        <authorList>
            <person name="Roh S.G."/>
            <person name="Kim S.B."/>
        </authorList>
    </citation>
    <scope>NUCLEOTIDE SEQUENCE [LARGE SCALE GENOMIC DNA]</scope>
    <source>
        <strain evidence="3 4">MMS17-GH009</strain>
    </source>
</reference>
<evidence type="ECO:0000256" key="2">
    <source>
        <dbReference type="SAM" id="Phobius"/>
    </source>
</evidence>
<feature type="compositionally biased region" description="Low complexity" evidence="1">
    <location>
        <begin position="1"/>
        <end position="20"/>
    </location>
</feature>
<dbReference type="Pfam" id="PF03334">
    <property type="entry name" value="PhaG_MnhG_YufB"/>
    <property type="match status" value="1"/>
</dbReference>
<dbReference type="GO" id="GO:0098662">
    <property type="term" value="P:inorganic cation transmembrane transport"/>
    <property type="evidence" value="ECO:0007669"/>
    <property type="project" value="InterPro"/>
</dbReference>
<dbReference type="InterPro" id="IPR005133">
    <property type="entry name" value="PhaG_MnhG_YufB"/>
</dbReference>
<protein>
    <submittedName>
        <fullName evidence="3">Uncharacterized protein</fullName>
    </submittedName>
</protein>
<feature type="transmembrane region" description="Helical" evidence="2">
    <location>
        <begin position="79"/>
        <end position="96"/>
    </location>
</feature>
<sequence>MSSPASSPAAATTRTRTVPRPRTDETPPGRPDRGWGREFGLTPRHVIVLVLLWAGVGCVLLSAAAVLRLRGALARLHALAPASVAGVPLIAAAVAVDQGPGRGAAKTLFIGLVFAVGGTVTTIAVGRATREAEAEAVSRP</sequence>
<feature type="transmembrane region" description="Helical" evidence="2">
    <location>
        <begin position="108"/>
        <end position="126"/>
    </location>
</feature>
<feature type="region of interest" description="Disordered" evidence="1">
    <location>
        <begin position="1"/>
        <end position="36"/>
    </location>
</feature>
<accession>A0A372ZN63</accession>
<keyword evidence="2" id="KW-1133">Transmembrane helix</keyword>
<organism evidence="3 4">
    <name type="scientific">Kitasatospora xanthocidica</name>
    <dbReference type="NCBI Taxonomy" id="83382"/>
    <lineage>
        <taxon>Bacteria</taxon>
        <taxon>Bacillati</taxon>
        <taxon>Actinomycetota</taxon>
        <taxon>Actinomycetes</taxon>
        <taxon>Kitasatosporales</taxon>
        <taxon>Streptomycetaceae</taxon>
        <taxon>Kitasatospora</taxon>
    </lineage>
</organism>
<feature type="compositionally biased region" description="Basic and acidic residues" evidence="1">
    <location>
        <begin position="21"/>
        <end position="36"/>
    </location>
</feature>
<evidence type="ECO:0000313" key="3">
    <source>
        <dbReference type="EMBL" id="RGD56870.1"/>
    </source>
</evidence>
<name>A0A372ZN63_9ACTN</name>
<feature type="transmembrane region" description="Helical" evidence="2">
    <location>
        <begin position="46"/>
        <end position="67"/>
    </location>
</feature>
<gene>
    <name evidence="3" type="ORF">DR950_02850</name>
</gene>
<keyword evidence="2" id="KW-0812">Transmembrane</keyword>